<dbReference type="AlphaFoldDB" id="A0A6I4WCN2"/>
<organism evidence="1 2">
    <name type="scientific">Actinomadura rayongensis</name>
    <dbReference type="NCBI Taxonomy" id="1429076"/>
    <lineage>
        <taxon>Bacteria</taxon>
        <taxon>Bacillati</taxon>
        <taxon>Actinomycetota</taxon>
        <taxon>Actinomycetes</taxon>
        <taxon>Streptosporangiales</taxon>
        <taxon>Thermomonosporaceae</taxon>
        <taxon>Actinomadura</taxon>
    </lineage>
</organism>
<dbReference type="Proteomes" id="UP000431901">
    <property type="component" value="Unassembled WGS sequence"/>
</dbReference>
<comment type="caution">
    <text evidence="1">The sequence shown here is derived from an EMBL/GenBank/DDBJ whole genome shotgun (WGS) entry which is preliminary data.</text>
</comment>
<gene>
    <name evidence="1" type="ORF">GQ466_25865</name>
</gene>
<dbReference type="RefSeq" id="WP_161105631.1">
    <property type="nucleotide sequence ID" value="NZ_JBHLYI010000008.1"/>
</dbReference>
<reference evidence="1 2" key="1">
    <citation type="submission" date="2019-12" db="EMBL/GenBank/DDBJ databases">
        <title>Nocardia macrotermitis sp. nov. and Nocardia aurantia sp. nov., isolated from the gut of the fungus growing-termite Macrotermes natalensis.</title>
        <authorList>
            <person name="Christine B."/>
            <person name="Rene B."/>
        </authorList>
    </citation>
    <scope>NUCLEOTIDE SEQUENCE [LARGE SCALE GENOMIC DNA]</scope>
    <source>
        <strain evidence="1 2">DSM 102126</strain>
    </source>
</reference>
<dbReference type="OrthoDB" id="5487178at2"/>
<name>A0A6I4WCN2_9ACTN</name>
<evidence type="ECO:0000313" key="2">
    <source>
        <dbReference type="Proteomes" id="UP000431901"/>
    </source>
</evidence>
<accession>A0A6I4WCN2</accession>
<dbReference type="EMBL" id="WUTW01000007">
    <property type="protein sequence ID" value="MXQ67448.1"/>
    <property type="molecule type" value="Genomic_DNA"/>
</dbReference>
<proteinExistence type="predicted"/>
<sequence>MKGVEIGGAVFFHPVASAYTYTSSGKKGLSSPVHARTGMEHLAHYLLRGRNRAQAASIVHYSPRADELLDFARGFHKPDEPVPRPSDRLKSLPIGVDDQLARAAARLLPAAKEHRVLFLPWSAAPTLDGAYANALTPGLAPHIAQALHLLAARGAIGGANQALAGRDGIAPMALGGASGALALDPLLWIAGTAWAASRRAGPSSPTRRTCPG</sequence>
<protein>
    <submittedName>
        <fullName evidence="1">Uncharacterized protein</fullName>
    </submittedName>
</protein>
<evidence type="ECO:0000313" key="1">
    <source>
        <dbReference type="EMBL" id="MXQ67448.1"/>
    </source>
</evidence>
<keyword evidence="2" id="KW-1185">Reference proteome</keyword>